<comment type="caution">
    <text evidence="1">The sequence shown here is derived from an EMBL/GenBank/DDBJ whole genome shotgun (WGS) entry which is preliminary data.</text>
</comment>
<protein>
    <submittedName>
        <fullName evidence="1">Uncharacterized protein</fullName>
    </submittedName>
</protein>
<dbReference type="RefSeq" id="WP_184477658.1">
    <property type="nucleotide sequence ID" value="NZ_JACHIV010000001.1"/>
</dbReference>
<organism evidence="1 2">
    <name type="scientific">Saccharopolyspora gloriosae</name>
    <dbReference type="NCBI Taxonomy" id="455344"/>
    <lineage>
        <taxon>Bacteria</taxon>
        <taxon>Bacillati</taxon>
        <taxon>Actinomycetota</taxon>
        <taxon>Actinomycetes</taxon>
        <taxon>Pseudonocardiales</taxon>
        <taxon>Pseudonocardiaceae</taxon>
        <taxon>Saccharopolyspora</taxon>
    </lineage>
</organism>
<evidence type="ECO:0000313" key="1">
    <source>
        <dbReference type="EMBL" id="MBB5067859.1"/>
    </source>
</evidence>
<evidence type="ECO:0000313" key="2">
    <source>
        <dbReference type="Proteomes" id="UP000580474"/>
    </source>
</evidence>
<dbReference type="EMBL" id="JACHIV010000001">
    <property type="protein sequence ID" value="MBB5067859.1"/>
    <property type="molecule type" value="Genomic_DNA"/>
</dbReference>
<dbReference type="Proteomes" id="UP000580474">
    <property type="component" value="Unassembled WGS sequence"/>
</dbReference>
<gene>
    <name evidence="1" type="ORF">BJ969_000947</name>
</gene>
<reference evidence="1 2" key="1">
    <citation type="submission" date="2020-08" db="EMBL/GenBank/DDBJ databases">
        <title>Sequencing the genomes of 1000 actinobacteria strains.</title>
        <authorList>
            <person name="Klenk H.-P."/>
        </authorList>
    </citation>
    <scope>NUCLEOTIDE SEQUENCE [LARGE SCALE GENOMIC DNA]</scope>
    <source>
        <strain evidence="1 2">DSM 45582</strain>
    </source>
</reference>
<sequence length="52" mass="5833">MEINNDAVANQIPQLVTRKFQLSTFELGEPRAGIDINDNAALLECLDTEQWS</sequence>
<keyword evidence="2" id="KW-1185">Reference proteome</keyword>
<proteinExistence type="predicted"/>
<name>A0A840NEV1_9PSEU</name>
<dbReference type="AlphaFoldDB" id="A0A840NEV1"/>
<accession>A0A840NEV1</accession>